<dbReference type="InterPro" id="IPR026992">
    <property type="entry name" value="DIOX_N"/>
</dbReference>
<accession>A0A3N4K7R6</accession>
<dbReference type="InterPro" id="IPR050231">
    <property type="entry name" value="Iron_ascorbate_oxido_reductase"/>
</dbReference>
<dbReference type="EMBL" id="ML119276">
    <property type="protein sequence ID" value="RPB06576.1"/>
    <property type="molecule type" value="Genomic_DNA"/>
</dbReference>
<dbReference type="Gene3D" id="2.60.120.330">
    <property type="entry name" value="B-lactam Antibiotic, Isopenicillin N Synthase, Chain"/>
    <property type="match status" value="1"/>
</dbReference>
<evidence type="ECO:0000256" key="1">
    <source>
        <dbReference type="ARBA" id="ARBA00008056"/>
    </source>
</evidence>
<dbReference type="OrthoDB" id="288590at2759"/>
<evidence type="ECO:0000313" key="5">
    <source>
        <dbReference type="Proteomes" id="UP000277580"/>
    </source>
</evidence>
<dbReference type="InParanoid" id="A0A3N4K7R6"/>
<evidence type="ECO:0000313" key="4">
    <source>
        <dbReference type="EMBL" id="RPB06576.1"/>
    </source>
</evidence>
<proteinExistence type="inferred from homology"/>
<feature type="domain" description="Isopenicillin N synthase-like Fe(2+) 2OG dioxygenase" evidence="2">
    <location>
        <begin position="182"/>
        <end position="264"/>
    </location>
</feature>
<dbReference type="InterPro" id="IPR027443">
    <property type="entry name" value="IPNS-like_sf"/>
</dbReference>
<protein>
    <submittedName>
        <fullName evidence="4">Clavaminate synthase-like protein</fullName>
    </submittedName>
</protein>
<gene>
    <name evidence="4" type="ORF">P167DRAFT_580333</name>
</gene>
<reference evidence="4 5" key="1">
    <citation type="journal article" date="2018" name="Nat. Ecol. Evol.">
        <title>Pezizomycetes genomes reveal the molecular basis of ectomycorrhizal truffle lifestyle.</title>
        <authorList>
            <person name="Murat C."/>
            <person name="Payen T."/>
            <person name="Noel B."/>
            <person name="Kuo A."/>
            <person name="Morin E."/>
            <person name="Chen J."/>
            <person name="Kohler A."/>
            <person name="Krizsan K."/>
            <person name="Balestrini R."/>
            <person name="Da Silva C."/>
            <person name="Montanini B."/>
            <person name="Hainaut M."/>
            <person name="Levati E."/>
            <person name="Barry K.W."/>
            <person name="Belfiori B."/>
            <person name="Cichocki N."/>
            <person name="Clum A."/>
            <person name="Dockter R.B."/>
            <person name="Fauchery L."/>
            <person name="Guy J."/>
            <person name="Iotti M."/>
            <person name="Le Tacon F."/>
            <person name="Lindquist E.A."/>
            <person name="Lipzen A."/>
            <person name="Malagnac F."/>
            <person name="Mello A."/>
            <person name="Molinier V."/>
            <person name="Miyauchi S."/>
            <person name="Poulain J."/>
            <person name="Riccioni C."/>
            <person name="Rubini A."/>
            <person name="Sitrit Y."/>
            <person name="Splivallo R."/>
            <person name="Traeger S."/>
            <person name="Wang M."/>
            <person name="Zifcakova L."/>
            <person name="Wipf D."/>
            <person name="Zambonelli A."/>
            <person name="Paolocci F."/>
            <person name="Nowrousian M."/>
            <person name="Ottonello S."/>
            <person name="Baldrian P."/>
            <person name="Spatafora J.W."/>
            <person name="Henrissat B."/>
            <person name="Nagy L.G."/>
            <person name="Aury J.M."/>
            <person name="Wincker P."/>
            <person name="Grigoriev I.V."/>
            <person name="Bonfante P."/>
            <person name="Martin F.M."/>
        </authorList>
    </citation>
    <scope>NUCLEOTIDE SEQUENCE [LARGE SCALE GENOMIC DNA]</scope>
    <source>
        <strain evidence="4 5">CCBAS932</strain>
    </source>
</reference>
<keyword evidence="5" id="KW-1185">Reference proteome</keyword>
<dbReference type="Proteomes" id="UP000277580">
    <property type="component" value="Unassembled WGS sequence"/>
</dbReference>
<evidence type="ECO:0000259" key="2">
    <source>
        <dbReference type="Pfam" id="PF03171"/>
    </source>
</evidence>
<dbReference type="STRING" id="1392247.A0A3N4K7R6"/>
<name>A0A3N4K7R6_9PEZI</name>
<dbReference type="InterPro" id="IPR044861">
    <property type="entry name" value="IPNS-like_FE2OG_OXY"/>
</dbReference>
<evidence type="ECO:0000259" key="3">
    <source>
        <dbReference type="Pfam" id="PF14226"/>
    </source>
</evidence>
<dbReference type="Pfam" id="PF03171">
    <property type="entry name" value="2OG-FeII_Oxy"/>
    <property type="match status" value="1"/>
</dbReference>
<dbReference type="AlphaFoldDB" id="A0A3N4K7R6"/>
<dbReference type="SUPFAM" id="SSF51197">
    <property type="entry name" value="Clavaminate synthase-like"/>
    <property type="match status" value="1"/>
</dbReference>
<comment type="similarity">
    <text evidence="1">Belongs to the iron/ascorbate-dependent oxidoreductase family.</text>
</comment>
<dbReference type="Pfam" id="PF14226">
    <property type="entry name" value="DIOX_N"/>
    <property type="match status" value="1"/>
</dbReference>
<organism evidence="4 5">
    <name type="scientific">Morchella conica CCBAS932</name>
    <dbReference type="NCBI Taxonomy" id="1392247"/>
    <lineage>
        <taxon>Eukaryota</taxon>
        <taxon>Fungi</taxon>
        <taxon>Dikarya</taxon>
        <taxon>Ascomycota</taxon>
        <taxon>Pezizomycotina</taxon>
        <taxon>Pezizomycetes</taxon>
        <taxon>Pezizales</taxon>
        <taxon>Morchellaceae</taxon>
        <taxon>Morchella</taxon>
    </lineage>
</organism>
<dbReference type="PANTHER" id="PTHR47990">
    <property type="entry name" value="2-OXOGLUTARATE (2OG) AND FE(II)-DEPENDENT OXYGENASE SUPERFAMILY PROTEIN-RELATED"/>
    <property type="match status" value="1"/>
</dbReference>
<feature type="domain" description="Non-haem dioxygenase N-terminal" evidence="3">
    <location>
        <begin position="23"/>
        <end position="95"/>
    </location>
</feature>
<sequence length="270" mass="29964">MPHNTSSTASVNGAEINIAHLAVIDCARLASKEPGEIEKLVEAARSPGVFYLDCGSNKKYLANVQTMCAMADKYFDQPHEVKMKDYRESEDRGYKFGGLDSTFEIARDELVQKTLVLPAVFANDAEHFEQFTTMSHEIAHTMLAILSEELNIAFGESNRDDKPSDTGLKLATSPLRESLSDITENKHTDSGTLTIQFCEQWGTQLQMPDGKWAFVQARDGCALVNVADSLQRLSGEKLHSCLHRVTQPADGKEKRVFVLYFLRPEKGGCA</sequence>